<keyword evidence="3" id="KW-1185">Reference proteome</keyword>
<evidence type="ECO:0000256" key="1">
    <source>
        <dbReference type="SAM" id="MobiDB-lite"/>
    </source>
</evidence>
<evidence type="ECO:0000313" key="2">
    <source>
        <dbReference type="EMBL" id="SAI67793.1"/>
    </source>
</evidence>
<name>A0A157SC33_9BORD</name>
<accession>A0A157SC33</accession>
<organism evidence="2 3">
    <name type="scientific">Bordetella ansorpii</name>
    <dbReference type="NCBI Taxonomy" id="288768"/>
    <lineage>
        <taxon>Bacteria</taxon>
        <taxon>Pseudomonadati</taxon>
        <taxon>Pseudomonadota</taxon>
        <taxon>Betaproteobacteria</taxon>
        <taxon>Burkholderiales</taxon>
        <taxon>Alcaligenaceae</taxon>
        <taxon>Bordetella</taxon>
    </lineage>
</organism>
<protein>
    <submittedName>
        <fullName evidence="2">ATP-dependent transcriptional regulator</fullName>
    </submittedName>
</protein>
<gene>
    <name evidence="2" type="ORF">SAMEA3906486_01720</name>
</gene>
<evidence type="ECO:0000313" key="3">
    <source>
        <dbReference type="Proteomes" id="UP000076848"/>
    </source>
</evidence>
<reference evidence="2 3" key="1">
    <citation type="submission" date="2016-04" db="EMBL/GenBank/DDBJ databases">
        <authorList>
            <consortium name="Pathogen Informatics"/>
        </authorList>
    </citation>
    <scope>NUCLEOTIDE SEQUENCE [LARGE SCALE GENOMIC DNA]</scope>
    <source>
        <strain evidence="2 3">H050680373</strain>
    </source>
</reference>
<sequence length="365" mass="41008">MTDLYPHFNGPGRRRLEQDRGRYPARSTPLPVRVPTTHHWNTKQMPHPRPLPADVEADFVALAIQGRKAREASDVETAERFYLEAWDAIPDPKLAYDHAATTAVAMTEFYRDIGQVDKARPWLALAREAYGPGPEVHTEFLAATVHYAASEFDEAYALFDEVYEQFDRRPFKGEDPAYLSFYLDRAAAIREGRTPVDPTPVPAGPLAGLARAGDEDVPDELPDDIYEQVEALSEDGNDLIDDGDAAGAEAVWRQALALLPEPRDIWEAYTWLNASIGEACYLQEDYEGAVQVLFDALNGPEAQANPFIHYMLGKSLWKRGGDEERAIDELLRAYMLDGNEIFEGDEEEGPAMLRLLIERDLIEDD</sequence>
<dbReference type="Proteomes" id="UP000076848">
    <property type="component" value="Unassembled WGS sequence"/>
</dbReference>
<proteinExistence type="predicted"/>
<dbReference type="InterPro" id="IPR011990">
    <property type="entry name" value="TPR-like_helical_dom_sf"/>
</dbReference>
<dbReference type="STRING" id="288768.SAMEA3906486_01720"/>
<dbReference type="AlphaFoldDB" id="A0A157SC33"/>
<dbReference type="EMBL" id="FKIF01000002">
    <property type="protein sequence ID" value="SAI67793.1"/>
    <property type="molecule type" value="Genomic_DNA"/>
</dbReference>
<dbReference type="SUPFAM" id="SSF48452">
    <property type="entry name" value="TPR-like"/>
    <property type="match status" value="2"/>
</dbReference>
<feature type="region of interest" description="Disordered" evidence="1">
    <location>
        <begin position="1"/>
        <end position="50"/>
    </location>
</feature>
<dbReference type="Gene3D" id="1.25.40.10">
    <property type="entry name" value="Tetratricopeptide repeat domain"/>
    <property type="match status" value="2"/>
</dbReference>